<keyword evidence="16" id="KW-1185">Reference proteome</keyword>
<dbReference type="PANTHER" id="PTHR33753">
    <property type="entry name" value="1,4-BETA-D-GLUCAN CELLOBIOHYDROLASE B"/>
    <property type="match status" value="1"/>
</dbReference>
<dbReference type="GO" id="GO:0030245">
    <property type="term" value="P:cellulose catabolic process"/>
    <property type="evidence" value="ECO:0007669"/>
    <property type="project" value="UniProtKB-KW"/>
</dbReference>
<comment type="similarity">
    <text evidence="2 11">Belongs to the glycosyl hydrolase 7 (cellulase C) family.</text>
</comment>
<keyword evidence="6" id="KW-1015">Disulfide bond</keyword>
<evidence type="ECO:0000256" key="10">
    <source>
        <dbReference type="ARBA" id="ARBA00023326"/>
    </source>
</evidence>
<name>A0A1B8G8R7_9PEZI</name>
<evidence type="ECO:0000256" key="7">
    <source>
        <dbReference type="ARBA" id="ARBA00023180"/>
    </source>
</evidence>
<evidence type="ECO:0000256" key="6">
    <source>
        <dbReference type="ARBA" id="ARBA00023157"/>
    </source>
</evidence>
<evidence type="ECO:0000256" key="11">
    <source>
        <dbReference type="RuleBase" id="RU361164"/>
    </source>
</evidence>
<keyword evidence="7" id="KW-0325">Glycoprotein</keyword>
<evidence type="ECO:0000256" key="12">
    <source>
        <dbReference type="SAM" id="MobiDB-lite"/>
    </source>
</evidence>
<organism evidence="15 16">
    <name type="scientific">Pseudogymnoascus verrucosus</name>
    <dbReference type="NCBI Taxonomy" id="342668"/>
    <lineage>
        <taxon>Eukaryota</taxon>
        <taxon>Fungi</taxon>
        <taxon>Dikarya</taxon>
        <taxon>Ascomycota</taxon>
        <taxon>Pezizomycotina</taxon>
        <taxon>Leotiomycetes</taxon>
        <taxon>Thelebolales</taxon>
        <taxon>Thelebolaceae</taxon>
        <taxon>Pseudogymnoascus</taxon>
    </lineage>
</organism>
<dbReference type="SUPFAM" id="SSF49899">
    <property type="entry name" value="Concanavalin A-like lectins/glucanases"/>
    <property type="match status" value="1"/>
</dbReference>
<dbReference type="Gene3D" id="2.70.100.10">
    <property type="entry name" value="Glycoside hydrolase, family 7, domain"/>
    <property type="match status" value="1"/>
</dbReference>
<accession>A0A1B8G8R7</accession>
<keyword evidence="8" id="KW-0119">Carbohydrate metabolism</keyword>
<dbReference type="STRING" id="342668.A0A1B8G8R7"/>
<keyword evidence="3 13" id="KW-0732">Signal</keyword>
<keyword evidence="9 11" id="KW-0326">Glycosidase</keyword>
<evidence type="ECO:0000259" key="14">
    <source>
        <dbReference type="PROSITE" id="PS51164"/>
    </source>
</evidence>
<protein>
    <recommendedName>
        <fullName evidence="11">Glucanase</fullName>
        <ecNumber evidence="11">3.2.1.-</ecNumber>
    </recommendedName>
</protein>
<gene>
    <name evidence="15" type="ORF">VE01_09990</name>
</gene>
<dbReference type="PROSITE" id="PS00562">
    <property type="entry name" value="CBM1_1"/>
    <property type="match status" value="1"/>
</dbReference>
<dbReference type="InterPro" id="IPR035971">
    <property type="entry name" value="CBD_sf"/>
</dbReference>
<feature type="chain" id="PRO_5008608311" description="Glucanase" evidence="13">
    <location>
        <begin position="22"/>
        <end position="505"/>
    </location>
</feature>
<dbReference type="RefSeq" id="XP_018125963.1">
    <property type="nucleotide sequence ID" value="XM_018279397.2"/>
</dbReference>
<evidence type="ECO:0000313" key="15">
    <source>
        <dbReference type="EMBL" id="OBT92230.1"/>
    </source>
</evidence>
<keyword evidence="10 11" id="KW-0624">Polysaccharide degradation</keyword>
<evidence type="ECO:0000256" key="8">
    <source>
        <dbReference type="ARBA" id="ARBA00023277"/>
    </source>
</evidence>
<feature type="compositionally biased region" description="Low complexity" evidence="12">
    <location>
        <begin position="421"/>
        <end position="467"/>
    </location>
</feature>
<evidence type="ECO:0000256" key="3">
    <source>
        <dbReference type="ARBA" id="ARBA00022729"/>
    </source>
</evidence>
<dbReference type="EC" id="3.2.1.-" evidence="11"/>
<dbReference type="GO" id="GO:0005576">
    <property type="term" value="C:extracellular region"/>
    <property type="evidence" value="ECO:0007669"/>
    <property type="project" value="InterPro"/>
</dbReference>
<dbReference type="GO" id="GO:0030248">
    <property type="term" value="F:cellulose binding"/>
    <property type="evidence" value="ECO:0007669"/>
    <property type="project" value="InterPro"/>
</dbReference>
<evidence type="ECO:0000256" key="2">
    <source>
        <dbReference type="ARBA" id="ARBA00006044"/>
    </source>
</evidence>
<dbReference type="SMART" id="SM00236">
    <property type="entry name" value="fCBD"/>
    <property type="match status" value="1"/>
</dbReference>
<keyword evidence="5 11" id="KW-0136">Cellulose degradation</keyword>
<evidence type="ECO:0000313" key="16">
    <source>
        <dbReference type="Proteomes" id="UP000091956"/>
    </source>
</evidence>
<dbReference type="Proteomes" id="UP000091956">
    <property type="component" value="Unassembled WGS sequence"/>
</dbReference>
<reference evidence="16" key="2">
    <citation type="journal article" date="2018" name="Nat. Commun.">
        <title>Extreme sensitivity to ultraviolet light in the fungal pathogen causing white-nose syndrome of bats.</title>
        <authorList>
            <person name="Palmer J.M."/>
            <person name="Drees K.P."/>
            <person name="Foster J.T."/>
            <person name="Lindner D.L."/>
        </authorList>
    </citation>
    <scope>NUCLEOTIDE SEQUENCE [LARGE SCALE GENOMIC DNA]</scope>
    <source>
        <strain evidence="16">UAMH 10579</strain>
    </source>
</reference>
<dbReference type="GeneID" id="28843376"/>
<dbReference type="Pfam" id="PF00840">
    <property type="entry name" value="Glyco_hydro_7"/>
    <property type="match status" value="1"/>
</dbReference>
<dbReference type="PROSITE" id="PS51164">
    <property type="entry name" value="CBM1_2"/>
    <property type="match status" value="1"/>
</dbReference>
<evidence type="ECO:0000256" key="1">
    <source>
        <dbReference type="ARBA" id="ARBA00000966"/>
    </source>
</evidence>
<reference evidence="15 16" key="1">
    <citation type="submission" date="2016-03" db="EMBL/GenBank/DDBJ databases">
        <title>Comparative genomics of Pseudogymnoascus destructans, the fungus causing white-nose syndrome of bats.</title>
        <authorList>
            <person name="Palmer J.M."/>
            <person name="Drees K.P."/>
            <person name="Foster J.T."/>
            <person name="Lindner D.L."/>
        </authorList>
    </citation>
    <scope>NUCLEOTIDE SEQUENCE [LARGE SCALE GENOMIC DNA]</scope>
    <source>
        <strain evidence="15 16">UAMH 10579</strain>
    </source>
</reference>
<feature type="signal peptide" evidence="13">
    <location>
        <begin position="1"/>
        <end position="21"/>
    </location>
</feature>
<evidence type="ECO:0000256" key="4">
    <source>
        <dbReference type="ARBA" id="ARBA00022801"/>
    </source>
</evidence>
<feature type="domain" description="CBM1" evidence="14">
    <location>
        <begin position="467"/>
        <end position="503"/>
    </location>
</feature>
<dbReference type="OrthoDB" id="412382at2759"/>
<dbReference type="PANTHER" id="PTHR33753:SF1">
    <property type="entry name" value="ENDO-BETA-1,4-GLUCANASE CELB"/>
    <property type="match status" value="1"/>
</dbReference>
<dbReference type="InterPro" id="IPR013320">
    <property type="entry name" value="ConA-like_dom_sf"/>
</dbReference>
<feature type="region of interest" description="Disordered" evidence="12">
    <location>
        <begin position="408"/>
        <end position="471"/>
    </location>
</feature>
<keyword evidence="4 11" id="KW-0378">Hydrolase</keyword>
<dbReference type="Pfam" id="PF00734">
    <property type="entry name" value="CBM_1"/>
    <property type="match status" value="1"/>
</dbReference>
<sequence length="505" mass="53179">MASRTFTLVVASALLRALAVAQQAPTPDAIQSLPTYTCTVAGGCVEQSTNVVFAWPYHWMHTVEGYDSCTTSSGLNATLCGTAEDCFNNCEIAPGDYTGLGITTSGNALTMYQYRNVSGTINNASPNVMLLDPAGENYVNVQLLGREFSFDVDISLLPCGENGALFLSEMDFTGGRNEYNPAGASYGFGGCDAQCGVSPYFNGTVNTEGLGACCHEMDIWEANSMATVFTPHPCSVDGIYGCKGDECGSSGVCNKPGCGWNSYQQGNTSFYGPGLIVDTTKTFTVTTQFITDDGTTTGKLTEIRRYYTQNDVLYPNPVSTSYNGLNYIDEDFGCSDTDSFGGLTVHGEALGRGMVLIFSVWQDSSQFMHWLDSDTAGPCSSTEGDPANIKANNPDAAITYSNIKWGELGSTSNAPGPDSGSSSSSSTPTATTTTSSTAPPPATTTTSSTTSRTTSPPATTTTLASAPKQTQWGQCGGNGWTGPHVCASPYTCVYSNPWYSQCLSS</sequence>
<dbReference type="AlphaFoldDB" id="A0A1B8G8R7"/>
<evidence type="ECO:0000256" key="9">
    <source>
        <dbReference type="ARBA" id="ARBA00023295"/>
    </source>
</evidence>
<dbReference type="CDD" id="cd07999">
    <property type="entry name" value="GH7_CBH_EG"/>
    <property type="match status" value="1"/>
</dbReference>
<proteinExistence type="inferred from homology"/>
<dbReference type="InterPro" id="IPR037019">
    <property type="entry name" value="Glyco_hydro_7_sf"/>
</dbReference>
<comment type="catalytic activity">
    <reaction evidence="1">
        <text>Endohydrolysis of (1-&gt;4)-beta-D-glucosidic linkages in cellulose, lichenin and cereal beta-D-glucans.</text>
        <dbReference type="EC" id="3.2.1.4"/>
    </reaction>
</comment>
<dbReference type="InterPro" id="IPR000254">
    <property type="entry name" value="CBD"/>
</dbReference>
<dbReference type="InterPro" id="IPR001722">
    <property type="entry name" value="Glyco_hydro_7"/>
</dbReference>
<dbReference type="SUPFAM" id="SSF57180">
    <property type="entry name" value="Cellulose-binding domain"/>
    <property type="match status" value="1"/>
</dbReference>
<evidence type="ECO:0000256" key="13">
    <source>
        <dbReference type="SAM" id="SignalP"/>
    </source>
</evidence>
<dbReference type="PRINTS" id="PR00734">
    <property type="entry name" value="GLHYDRLASE7"/>
</dbReference>
<evidence type="ECO:0000256" key="5">
    <source>
        <dbReference type="ARBA" id="ARBA00023001"/>
    </source>
</evidence>
<dbReference type="GO" id="GO:0008810">
    <property type="term" value="F:cellulase activity"/>
    <property type="evidence" value="ECO:0007669"/>
    <property type="project" value="UniProtKB-EC"/>
</dbReference>
<dbReference type="EMBL" id="KV460271">
    <property type="protein sequence ID" value="OBT92230.1"/>
    <property type="molecule type" value="Genomic_DNA"/>
</dbReference>